<dbReference type="EMBL" id="AM180355">
    <property type="protein sequence ID" value="CAJ68509.1"/>
    <property type="molecule type" value="Genomic_DNA"/>
</dbReference>
<dbReference type="DNASU" id="4914956"/>
<dbReference type="InterPro" id="IPR013096">
    <property type="entry name" value="Cupin_2"/>
</dbReference>
<dbReference type="BioCyc" id="PDIF272563:G12WB-1783-MONOMER"/>
<dbReference type="Pfam" id="PF07883">
    <property type="entry name" value="Cupin_2"/>
    <property type="match status" value="1"/>
</dbReference>
<dbReference type="InterPro" id="IPR014710">
    <property type="entry name" value="RmlC-like_jellyroll"/>
</dbReference>
<name>Q186J9_CLOD6</name>
<dbReference type="GO" id="GO:0005829">
    <property type="term" value="C:cytosol"/>
    <property type="evidence" value="ECO:0007669"/>
    <property type="project" value="TreeGrafter"/>
</dbReference>
<dbReference type="PROSITE" id="PS50943">
    <property type="entry name" value="HTH_CROC1"/>
    <property type="match status" value="1"/>
</dbReference>
<proteinExistence type="predicted"/>
<dbReference type="GO" id="GO:0003677">
    <property type="term" value="F:DNA binding"/>
    <property type="evidence" value="ECO:0007669"/>
    <property type="project" value="UniProtKB-KW"/>
</dbReference>
<dbReference type="PANTHER" id="PTHR46797">
    <property type="entry name" value="HTH-TYPE TRANSCRIPTIONAL REGULATOR"/>
    <property type="match status" value="1"/>
</dbReference>
<dbReference type="PANTHER" id="PTHR46797:SF2">
    <property type="entry name" value="TRANSCRIPTIONAL REGULATOR"/>
    <property type="match status" value="1"/>
</dbReference>
<evidence type="ECO:0000256" key="1">
    <source>
        <dbReference type="ARBA" id="ARBA00023125"/>
    </source>
</evidence>
<dbReference type="InterPro" id="IPR001387">
    <property type="entry name" value="Cro/C1-type_HTH"/>
</dbReference>
<dbReference type="Proteomes" id="UP000001978">
    <property type="component" value="Chromosome"/>
</dbReference>
<keyword evidence="1" id="KW-0238">DNA-binding</keyword>
<dbReference type="PATRIC" id="fig|272563.8.peg.1721"/>
<feature type="domain" description="HTH cro/C1-type" evidence="2">
    <location>
        <begin position="12"/>
        <end position="66"/>
    </location>
</feature>
<dbReference type="PhylomeDB" id="Q186J9"/>
<dbReference type="KEGG" id="cdf:CD630_16440"/>
<dbReference type="SUPFAM" id="SSF47413">
    <property type="entry name" value="lambda repressor-like DNA-binding domains"/>
    <property type="match status" value="1"/>
</dbReference>
<dbReference type="InterPro" id="IPR011051">
    <property type="entry name" value="RmlC_Cupin_sf"/>
</dbReference>
<protein>
    <submittedName>
        <fullName evidence="3">Transcriptional regulator, RmlC-type</fullName>
    </submittedName>
</protein>
<gene>
    <name evidence="3" type="ordered locus">CD630_16440</name>
</gene>
<dbReference type="SMART" id="SM00530">
    <property type="entry name" value="HTH_XRE"/>
    <property type="match status" value="1"/>
</dbReference>
<evidence type="ECO:0000259" key="2">
    <source>
        <dbReference type="PROSITE" id="PS50943"/>
    </source>
</evidence>
<accession>Q186J9</accession>
<dbReference type="eggNOG" id="COG1396">
    <property type="taxonomic scope" value="Bacteria"/>
</dbReference>
<evidence type="ECO:0000313" key="3">
    <source>
        <dbReference type="EMBL" id="CAJ68509.1"/>
    </source>
</evidence>
<dbReference type="CDD" id="cd02209">
    <property type="entry name" value="cupin_XRE_C"/>
    <property type="match status" value="1"/>
</dbReference>
<dbReference type="Pfam" id="PF01381">
    <property type="entry name" value="HTH_3"/>
    <property type="match status" value="1"/>
</dbReference>
<dbReference type="CDD" id="cd00093">
    <property type="entry name" value="HTH_XRE"/>
    <property type="match status" value="1"/>
</dbReference>
<reference evidence="3 4" key="1">
    <citation type="journal article" date="2006" name="Nat. Genet.">
        <title>The multidrug-resistant human pathogen Clostridium difficile has a highly mobile, mosaic genome.</title>
        <authorList>
            <person name="Sebaihia M."/>
            <person name="Wren B.W."/>
            <person name="Mullany P."/>
            <person name="Fairweather N.F."/>
            <person name="Minton N."/>
            <person name="Stabler R."/>
            <person name="Thomson N.R."/>
            <person name="Roberts A.P."/>
            <person name="Cerdeno-Tarraga A.M."/>
            <person name="Wang H."/>
            <person name="Holden M.T.G."/>
            <person name="Wright A."/>
            <person name="Churcher C."/>
            <person name="Quail M.A."/>
            <person name="Baker S."/>
            <person name="Bason N."/>
            <person name="Brooks K."/>
            <person name="Chillingworth T."/>
            <person name="Cronin A."/>
            <person name="Davis P."/>
            <person name="Dowd L."/>
            <person name="Fraser A."/>
            <person name="Feltwell T."/>
            <person name="Hance Z."/>
            <person name="Holroyd S."/>
            <person name="Jagels K."/>
            <person name="Moule S."/>
            <person name="Mungall K."/>
            <person name="Price C."/>
            <person name="Rabbinowitsch R."/>
            <person name="Sharp S."/>
            <person name="Simmonds M."/>
            <person name="Steven K."/>
            <person name="Unwin L."/>
            <person name="Whithead S."/>
            <person name="Dupuy B."/>
            <person name="Dougan G."/>
            <person name="Barrell B.and.Parkhill.J."/>
        </authorList>
    </citation>
    <scope>NUCLEOTIDE SEQUENCE [LARGE SCALE GENOMIC DNA]</scope>
    <source>
        <strain evidence="3 4">630</strain>
    </source>
</reference>
<dbReference type="Gene3D" id="2.60.120.10">
    <property type="entry name" value="Jelly Rolls"/>
    <property type="match status" value="1"/>
</dbReference>
<evidence type="ECO:0000313" key="4">
    <source>
        <dbReference type="Proteomes" id="UP000001978"/>
    </source>
</evidence>
<dbReference type="eggNOG" id="COG1917">
    <property type="taxonomic scope" value="Bacteria"/>
</dbReference>
<dbReference type="InterPro" id="IPR010982">
    <property type="entry name" value="Lambda_DNA-bd_dom_sf"/>
</dbReference>
<dbReference type="OrthoDB" id="9814553at2"/>
<sequence length="187" mass="21315">MYLMNIDVGSKIRSLRKSKNISISTLAKNSDLSTGLISQIERNMVVPSIVAMWKISKALDINIGYFFEEIGREDSDIVVKKNNRKKIVTNDSTKFYELLVPNLSGKKIEFILVTLDGHTHKNSEFVTHEGEECGYIIKGKMKITLGNKEYLLEEGDSFYFNSTIPHVYENYDDEVCISVWAMTPPSF</sequence>
<dbReference type="InterPro" id="IPR050807">
    <property type="entry name" value="TransReg_Diox_bact_type"/>
</dbReference>
<dbReference type="SUPFAM" id="SSF51182">
    <property type="entry name" value="RmlC-like cupins"/>
    <property type="match status" value="1"/>
</dbReference>
<dbReference type="STRING" id="272563.CD630_16440"/>
<dbReference type="AlphaFoldDB" id="Q186J9"/>
<dbReference type="EnsemblBacteria" id="CAJ68509">
    <property type="protein sequence ID" value="CAJ68509"/>
    <property type="gene ID" value="CD630_16440"/>
</dbReference>
<organism evidence="3 4">
    <name type="scientific">Clostridioides difficile (strain 630)</name>
    <name type="common">Peptoclostridium difficile</name>
    <dbReference type="NCBI Taxonomy" id="272563"/>
    <lineage>
        <taxon>Bacteria</taxon>
        <taxon>Bacillati</taxon>
        <taxon>Bacillota</taxon>
        <taxon>Clostridia</taxon>
        <taxon>Peptostreptococcales</taxon>
        <taxon>Peptostreptococcaceae</taxon>
        <taxon>Clostridioides</taxon>
    </lineage>
</organism>
<dbReference type="GO" id="GO:0003700">
    <property type="term" value="F:DNA-binding transcription factor activity"/>
    <property type="evidence" value="ECO:0007669"/>
    <property type="project" value="TreeGrafter"/>
</dbReference>
<dbReference type="Gene3D" id="1.10.260.40">
    <property type="entry name" value="lambda repressor-like DNA-binding domains"/>
    <property type="match status" value="1"/>
</dbReference>